<evidence type="ECO:0000256" key="2">
    <source>
        <dbReference type="HAMAP-Rule" id="MF_00984"/>
    </source>
</evidence>
<comment type="subunit">
    <text evidence="2">Homotetramer.</text>
</comment>
<dbReference type="NCBIfam" id="TIGR00621">
    <property type="entry name" value="ssb"/>
    <property type="match status" value="1"/>
</dbReference>
<dbReference type="InterPro" id="IPR000424">
    <property type="entry name" value="Primosome_PriB/ssb"/>
</dbReference>
<dbReference type="PIRSF" id="PIRSF002070">
    <property type="entry name" value="SSB"/>
    <property type="match status" value="1"/>
</dbReference>
<gene>
    <name evidence="4" type="primary">ssb_2</name>
    <name evidence="4" type="ORF">Aconfl_32190</name>
</gene>
<evidence type="ECO:0000313" key="5">
    <source>
        <dbReference type="Proteomes" id="UP001338309"/>
    </source>
</evidence>
<dbReference type="GO" id="GO:0003677">
    <property type="term" value="F:DNA binding"/>
    <property type="evidence" value="ECO:0007669"/>
    <property type="project" value="UniProtKB-KW"/>
</dbReference>
<accession>A0ABQ6PRG2</accession>
<dbReference type="Pfam" id="PF00436">
    <property type="entry name" value="SSB"/>
    <property type="match status" value="1"/>
</dbReference>
<dbReference type="CDD" id="cd04496">
    <property type="entry name" value="SSB_OBF"/>
    <property type="match status" value="1"/>
</dbReference>
<name>A0ABQ6PRG2_9BACT</name>
<dbReference type="EMBL" id="BTPD01000010">
    <property type="protein sequence ID" value="GMQ30576.1"/>
    <property type="molecule type" value="Genomic_DNA"/>
</dbReference>
<dbReference type="PROSITE" id="PS50935">
    <property type="entry name" value="SSB"/>
    <property type="match status" value="1"/>
</dbReference>
<evidence type="ECO:0000313" key="4">
    <source>
        <dbReference type="EMBL" id="GMQ30576.1"/>
    </source>
</evidence>
<dbReference type="Gene3D" id="2.40.50.140">
    <property type="entry name" value="Nucleic acid-binding proteins"/>
    <property type="match status" value="1"/>
</dbReference>
<dbReference type="PANTHER" id="PTHR10302:SF0">
    <property type="entry name" value="SINGLE-STRANDED DNA-BINDING PROTEIN, MITOCHONDRIAL"/>
    <property type="match status" value="1"/>
</dbReference>
<dbReference type="InterPro" id="IPR012340">
    <property type="entry name" value="NA-bd_OB-fold"/>
</dbReference>
<proteinExistence type="inferred from homology"/>
<dbReference type="HAMAP" id="MF_00984">
    <property type="entry name" value="SSB"/>
    <property type="match status" value="1"/>
</dbReference>
<sequence>MNALRNKVQLIGRLGDKVEIKTLESGKIVGRVSIATQEVYRNAQGEKITDTTWTNLVVWGKQAETLEKYTDKGSEVAIEGKLSNRSYTDKNGDKKYISEVVISDFLLLGGKEKQD</sequence>
<reference evidence="4 5" key="1">
    <citation type="submission" date="2023-08" db="EMBL/GenBank/DDBJ databases">
        <title>Draft genome sequence of Algoriphagus confluentis.</title>
        <authorList>
            <person name="Takatani N."/>
            <person name="Hosokawa M."/>
            <person name="Sawabe T."/>
        </authorList>
    </citation>
    <scope>NUCLEOTIDE SEQUENCE [LARGE SCALE GENOMIC DNA]</scope>
    <source>
        <strain evidence="4 5">NBRC 111222</strain>
    </source>
</reference>
<comment type="caution">
    <text evidence="2">Lacks conserved residue(s) required for the propagation of feature annotation.</text>
</comment>
<keyword evidence="1 2" id="KW-0238">DNA-binding</keyword>
<keyword evidence="5" id="KW-1185">Reference proteome</keyword>
<organism evidence="4 5">
    <name type="scientific">Algoriphagus confluentis</name>
    <dbReference type="NCBI Taxonomy" id="1697556"/>
    <lineage>
        <taxon>Bacteria</taxon>
        <taxon>Pseudomonadati</taxon>
        <taxon>Bacteroidota</taxon>
        <taxon>Cytophagia</taxon>
        <taxon>Cytophagales</taxon>
        <taxon>Cyclobacteriaceae</taxon>
        <taxon>Algoriphagus</taxon>
    </lineage>
</organism>
<protein>
    <recommendedName>
        <fullName evidence="2 3">Single-stranded DNA-binding protein</fullName>
        <shortName evidence="2">SSB</shortName>
    </recommendedName>
</protein>
<evidence type="ECO:0000256" key="3">
    <source>
        <dbReference type="PIRNR" id="PIRNR002070"/>
    </source>
</evidence>
<dbReference type="Proteomes" id="UP001338309">
    <property type="component" value="Unassembled WGS sequence"/>
</dbReference>
<dbReference type="InterPro" id="IPR011344">
    <property type="entry name" value="ssDNA-bd"/>
</dbReference>
<comment type="caution">
    <text evidence="4">The sequence shown here is derived from an EMBL/GenBank/DDBJ whole genome shotgun (WGS) entry which is preliminary data.</text>
</comment>
<evidence type="ECO:0000256" key="1">
    <source>
        <dbReference type="ARBA" id="ARBA00023125"/>
    </source>
</evidence>
<dbReference type="PANTHER" id="PTHR10302">
    <property type="entry name" value="SINGLE-STRANDED DNA-BINDING PROTEIN"/>
    <property type="match status" value="1"/>
</dbReference>
<dbReference type="SUPFAM" id="SSF50249">
    <property type="entry name" value="Nucleic acid-binding proteins"/>
    <property type="match status" value="1"/>
</dbReference>
<dbReference type="RefSeq" id="WP_338225284.1">
    <property type="nucleotide sequence ID" value="NZ_BTPD01000010.1"/>
</dbReference>